<keyword evidence="4" id="KW-0808">Transferase</keyword>
<dbReference type="Pfam" id="PF02543">
    <property type="entry name" value="Carbam_trans_N"/>
    <property type="match status" value="1"/>
</dbReference>
<keyword evidence="5" id="KW-1185">Reference proteome</keyword>
<accession>A0A222YXH1</accession>
<dbReference type="SUPFAM" id="SSF53067">
    <property type="entry name" value="Actin-like ATPase domain"/>
    <property type="match status" value="1"/>
</dbReference>
<gene>
    <name evidence="4" type="primary">223</name>
    <name evidence="4" type="ORF">PBI_BELLAMY_223</name>
</gene>
<organism evidence="4 5">
    <name type="scientific">Synechococcus phage Bellamy</name>
    <dbReference type="NCBI Taxonomy" id="2023996"/>
    <lineage>
        <taxon>Viruses</taxon>
        <taxon>Duplodnaviria</taxon>
        <taxon>Heunggongvirae</taxon>
        <taxon>Uroviricota</taxon>
        <taxon>Caudoviricetes</taxon>
        <taxon>Pantevenvirales</taxon>
        <taxon>Kyanoviridae</taxon>
        <taxon>Bellamyvirus</taxon>
        <taxon>Bellamyvirus bellamy</taxon>
    </lineage>
</organism>
<comment type="similarity">
    <text evidence="1">Belongs to the NodU/CmcH family.</text>
</comment>
<reference evidence="4 5" key="1">
    <citation type="submission" date="2017-06" db="EMBL/GenBank/DDBJ databases">
        <authorList>
            <person name="Kim H.J."/>
            <person name="Triplett B.A."/>
        </authorList>
    </citation>
    <scope>NUCLEOTIDE SEQUENCE [LARGE SCALE GENOMIC DNA]</scope>
</reference>
<dbReference type="Pfam" id="PF16861">
    <property type="entry name" value="Carbam_trans_C"/>
    <property type="match status" value="1"/>
</dbReference>
<feature type="domain" description="Carbamoyltransferase C-terminal" evidence="3">
    <location>
        <begin position="351"/>
        <end position="521"/>
    </location>
</feature>
<evidence type="ECO:0000313" key="5">
    <source>
        <dbReference type="Proteomes" id="UP000221247"/>
    </source>
</evidence>
<dbReference type="InterPro" id="IPR043129">
    <property type="entry name" value="ATPase_NBD"/>
</dbReference>
<dbReference type="InterPro" id="IPR051338">
    <property type="entry name" value="NodU/CmcH_Carbamoyltrnsfr"/>
</dbReference>
<dbReference type="InterPro" id="IPR031730">
    <property type="entry name" value="Carbam_trans_C"/>
</dbReference>
<dbReference type="Proteomes" id="UP000221247">
    <property type="component" value="Segment"/>
</dbReference>
<evidence type="ECO:0000259" key="2">
    <source>
        <dbReference type="Pfam" id="PF02543"/>
    </source>
</evidence>
<proteinExistence type="inferred from homology"/>
<feature type="domain" description="Carbamoyltransferase" evidence="2">
    <location>
        <begin position="99"/>
        <end position="301"/>
    </location>
</feature>
<evidence type="ECO:0000313" key="4">
    <source>
        <dbReference type="EMBL" id="ASR76259.1"/>
    </source>
</evidence>
<evidence type="ECO:0000259" key="3">
    <source>
        <dbReference type="Pfam" id="PF16861"/>
    </source>
</evidence>
<dbReference type="GeneID" id="54981553"/>
<dbReference type="GO" id="GO:0016740">
    <property type="term" value="F:transferase activity"/>
    <property type="evidence" value="ECO:0007669"/>
    <property type="project" value="UniProtKB-KW"/>
</dbReference>
<dbReference type="EMBL" id="MF351863">
    <property type="protein sequence ID" value="ASR76259.1"/>
    <property type="molecule type" value="Genomic_DNA"/>
</dbReference>
<dbReference type="InterPro" id="IPR038152">
    <property type="entry name" value="Carbam_trans_C_sf"/>
</dbReference>
<dbReference type="PANTHER" id="PTHR34847:SF1">
    <property type="entry name" value="NODULATION PROTEIN U"/>
    <property type="match status" value="1"/>
</dbReference>
<dbReference type="PANTHER" id="PTHR34847">
    <property type="entry name" value="NODULATION PROTEIN U"/>
    <property type="match status" value="1"/>
</dbReference>
<dbReference type="KEGG" id="vg:54981553"/>
<dbReference type="Gene3D" id="3.30.420.40">
    <property type="match status" value="1"/>
</dbReference>
<protein>
    <submittedName>
        <fullName evidence="4">Carbamoyltransferase</fullName>
    </submittedName>
</protein>
<dbReference type="InterPro" id="IPR003696">
    <property type="entry name" value="Carbtransf_dom"/>
</dbReference>
<sequence>MKNLVSIFAGHDANISFYSAKEDKYYTIEIERLVKKRYFRLHVDNDEQTVRDILFECRNIAATEWGITNDYETVLVSSDGWISPPSIIKEVFNTESVKTVARHHETHAAAAFYKSPFDEALIISYDGGGDDGFFNVYRGGPDGIESFESIQADFGGAYLLCGSLIREVAEKSRHQLALSGKLMGLCAYGNVVEEYIPAFEKFFFDKDYKRLAEETGLPLKNVDDPWANPLENWVFEGQQGYDIAATAQQAFENAFFTVLQRYEPDLPLVLTGGCALNVLVNEKIKQVSTRPLYVPPDPHDGSLSLGHLFLYKKPTKKVDITYAGLPLVDRHRLKREIKNYNAKKITKADAAELLKQGNIIGFVYGDSEVGPRALGNRSIVCDPNIKEMKDILNAKVKFREWYRPFAPFCKKEEAHRYFDSPNFENLEYMSYAPKVREEYIEKLPSITHADNTARLQTVTEESHAHFYELLTEFGKISETNVLLNTSFNIRGFPVLSSIEDALYALNNTQMDYVVIEDYLFGKAE</sequence>
<dbReference type="CDD" id="cd24033">
    <property type="entry name" value="ASKHA_NBD_NodU_CmcH-like_N"/>
    <property type="match status" value="1"/>
</dbReference>
<evidence type="ECO:0000256" key="1">
    <source>
        <dbReference type="ARBA" id="ARBA00006129"/>
    </source>
</evidence>
<dbReference type="Gene3D" id="3.90.870.20">
    <property type="entry name" value="Carbamoyltransferase, C-terminal domain"/>
    <property type="match status" value="1"/>
</dbReference>
<name>A0A222YXH1_9CAUD</name>
<dbReference type="RefSeq" id="YP_009791372.1">
    <property type="nucleotide sequence ID" value="NC_047838.1"/>
</dbReference>